<dbReference type="Gene3D" id="1.10.4080.10">
    <property type="entry name" value="ADP-ribosylation/Crystallin J1"/>
    <property type="match status" value="1"/>
</dbReference>
<dbReference type="EMBL" id="JAMPKK010000001">
    <property type="protein sequence ID" value="MEP0862892.1"/>
    <property type="molecule type" value="Genomic_DNA"/>
</dbReference>
<name>A0ABV0JHH0_9CYAN</name>
<comment type="caution">
    <text evidence="1">The sequence shown here is derived from an EMBL/GenBank/DDBJ whole genome shotgun (WGS) entry which is preliminary data.</text>
</comment>
<dbReference type="RefSeq" id="WP_190424180.1">
    <property type="nucleotide sequence ID" value="NZ_JAMPKK010000001.1"/>
</dbReference>
<accession>A0ABV0JHH0</accession>
<gene>
    <name evidence="1" type="ORF">NDI37_00155</name>
</gene>
<protein>
    <submittedName>
        <fullName evidence="1">ADP-ribosylglycohydrolase family protein</fullName>
    </submittedName>
</protein>
<dbReference type="InterPro" id="IPR005502">
    <property type="entry name" value="Ribosyl_crysJ1"/>
</dbReference>
<evidence type="ECO:0000313" key="2">
    <source>
        <dbReference type="Proteomes" id="UP001442494"/>
    </source>
</evidence>
<dbReference type="InterPro" id="IPR036705">
    <property type="entry name" value="Ribosyl_crysJ1_sf"/>
</dbReference>
<sequence length="297" mass="32551">MRYSLLSRFRGTLLGAAIGENYAYKGKKQPQHSSGWGKIAVLGAESLIKQSRLDLEDWYRLKRELLEPEAMNPVSTEAIISTLTVVLFSHEYKAKLRQNLQQVASVFSDEPELQDAVLAVGYAIAQSLREKLNPATLIPKTLAFLENSQTPLVEQLGAVQILLEQGAGLEMAVTQLCRDSQPNSTPIALAFYCFLSTLEDFRLSVARAARSGYQTQITCGLVGAMSGAYNTTAGIPVGWRLPCKQHWGITSIAQLLQLSDRLFGVWSGVYDPSTDVDTQNFASLSSAVAAPRVIQPR</sequence>
<dbReference type="SUPFAM" id="SSF101478">
    <property type="entry name" value="ADP-ribosylglycohydrolase"/>
    <property type="match status" value="1"/>
</dbReference>
<evidence type="ECO:0000313" key="1">
    <source>
        <dbReference type="EMBL" id="MEP0862892.1"/>
    </source>
</evidence>
<dbReference type="Proteomes" id="UP001442494">
    <property type="component" value="Unassembled WGS sequence"/>
</dbReference>
<proteinExistence type="predicted"/>
<dbReference type="Pfam" id="PF03747">
    <property type="entry name" value="ADP_ribosyl_GH"/>
    <property type="match status" value="1"/>
</dbReference>
<reference evidence="1 2" key="1">
    <citation type="submission" date="2022-04" db="EMBL/GenBank/DDBJ databases">
        <title>Positive selection, recombination, and allopatry shape intraspecific diversity of widespread and dominant cyanobacteria.</title>
        <authorList>
            <person name="Wei J."/>
            <person name="Shu W."/>
            <person name="Hu C."/>
        </authorList>
    </citation>
    <scope>NUCLEOTIDE SEQUENCE [LARGE SCALE GENOMIC DNA]</scope>
    <source>
        <strain evidence="1 2">GB2-A5</strain>
    </source>
</reference>
<organism evidence="1 2">
    <name type="scientific">Funiculus sociatus GB2-A5</name>
    <dbReference type="NCBI Taxonomy" id="2933946"/>
    <lineage>
        <taxon>Bacteria</taxon>
        <taxon>Bacillati</taxon>
        <taxon>Cyanobacteriota</taxon>
        <taxon>Cyanophyceae</taxon>
        <taxon>Coleofasciculales</taxon>
        <taxon>Coleofasciculaceae</taxon>
        <taxon>Funiculus</taxon>
    </lineage>
</organism>
<keyword evidence="2" id="KW-1185">Reference proteome</keyword>